<evidence type="ECO:0000313" key="1">
    <source>
        <dbReference type="EMBL" id="KAH3718619.1"/>
    </source>
</evidence>
<dbReference type="EMBL" id="JAIWYP010000013">
    <property type="protein sequence ID" value="KAH3718619.1"/>
    <property type="molecule type" value="Genomic_DNA"/>
</dbReference>
<name>A0A9D4C7X5_DREPO</name>
<reference evidence="1" key="2">
    <citation type="submission" date="2020-11" db="EMBL/GenBank/DDBJ databases">
        <authorList>
            <person name="McCartney M.A."/>
            <person name="Auch B."/>
            <person name="Kono T."/>
            <person name="Mallez S."/>
            <person name="Becker A."/>
            <person name="Gohl D.M."/>
            <person name="Silverstein K.A.T."/>
            <person name="Koren S."/>
            <person name="Bechman K.B."/>
            <person name="Herman A."/>
            <person name="Abrahante J.E."/>
            <person name="Garbe J."/>
        </authorList>
    </citation>
    <scope>NUCLEOTIDE SEQUENCE</scope>
    <source>
        <strain evidence="1">Duluth1</strain>
        <tissue evidence="1">Whole animal</tissue>
    </source>
</reference>
<sequence>MYAVDLFRESRRGEYRLDVVGRIDAECLGDKPCEHTQWPLSTNDSGRGVTEDYVCSAWALLYE</sequence>
<gene>
    <name evidence="1" type="ORF">DPMN_061425</name>
</gene>
<dbReference type="Proteomes" id="UP000828390">
    <property type="component" value="Unassembled WGS sequence"/>
</dbReference>
<evidence type="ECO:0000313" key="2">
    <source>
        <dbReference type="Proteomes" id="UP000828390"/>
    </source>
</evidence>
<accession>A0A9D4C7X5</accession>
<protein>
    <submittedName>
        <fullName evidence="1">Uncharacterized protein</fullName>
    </submittedName>
</protein>
<dbReference type="AlphaFoldDB" id="A0A9D4C7X5"/>
<proteinExistence type="predicted"/>
<reference evidence="1" key="1">
    <citation type="journal article" date="2019" name="bioRxiv">
        <title>The Genome of the Zebra Mussel, Dreissena polymorpha: A Resource for Invasive Species Research.</title>
        <authorList>
            <person name="McCartney M.A."/>
            <person name="Auch B."/>
            <person name="Kono T."/>
            <person name="Mallez S."/>
            <person name="Zhang Y."/>
            <person name="Obille A."/>
            <person name="Becker A."/>
            <person name="Abrahante J.E."/>
            <person name="Garbe J."/>
            <person name="Badalamenti J.P."/>
            <person name="Herman A."/>
            <person name="Mangelson H."/>
            <person name="Liachko I."/>
            <person name="Sullivan S."/>
            <person name="Sone E.D."/>
            <person name="Koren S."/>
            <person name="Silverstein K.A.T."/>
            <person name="Beckman K.B."/>
            <person name="Gohl D.M."/>
        </authorList>
    </citation>
    <scope>NUCLEOTIDE SEQUENCE</scope>
    <source>
        <strain evidence="1">Duluth1</strain>
        <tissue evidence="1">Whole animal</tissue>
    </source>
</reference>
<keyword evidence="2" id="KW-1185">Reference proteome</keyword>
<comment type="caution">
    <text evidence="1">The sequence shown here is derived from an EMBL/GenBank/DDBJ whole genome shotgun (WGS) entry which is preliminary data.</text>
</comment>
<organism evidence="1 2">
    <name type="scientific">Dreissena polymorpha</name>
    <name type="common">Zebra mussel</name>
    <name type="synonym">Mytilus polymorpha</name>
    <dbReference type="NCBI Taxonomy" id="45954"/>
    <lineage>
        <taxon>Eukaryota</taxon>
        <taxon>Metazoa</taxon>
        <taxon>Spiralia</taxon>
        <taxon>Lophotrochozoa</taxon>
        <taxon>Mollusca</taxon>
        <taxon>Bivalvia</taxon>
        <taxon>Autobranchia</taxon>
        <taxon>Heteroconchia</taxon>
        <taxon>Euheterodonta</taxon>
        <taxon>Imparidentia</taxon>
        <taxon>Neoheterodontei</taxon>
        <taxon>Myida</taxon>
        <taxon>Dreissenoidea</taxon>
        <taxon>Dreissenidae</taxon>
        <taxon>Dreissena</taxon>
    </lineage>
</organism>